<keyword evidence="3" id="KW-1185">Reference proteome</keyword>
<reference evidence="2" key="1">
    <citation type="submission" date="2021-06" db="EMBL/GenBank/DDBJ databases">
        <authorList>
            <person name="Hodson N. C."/>
            <person name="Mongue J. A."/>
            <person name="Jaron S. K."/>
        </authorList>
    </citation>
    <scope>NUCLEOTIDE SEQUENCE</scope>
</reference>
<dbReference type="Proteomes" id="UP000708208">
    <property type="component" value="Unassembled WGS sequence"/>
</dbReference>
<evidence type="ECO:0000313" key="2">
    <source>
        <dbReference type="EMBL" id="CAG7724689.1"/>
    </source>
</evidence>
<protein>
    <submittedName>
        <fullName evidence="2">Uncharacterized protein</fullName>
    </submittedName>
</protein>
<gene>
    <name evidence="2" type="ORF">AFUS01_LOCUS13692</name>
</gene>
<organism evidence="2 3">
    <name type="scientific">Allacma fusca</name>
    <dbReference type="NCBI Taxonomy" id="39272"/>
    <lineage>
        <taxon>Eukaryota</taxon>
        <taxon>Metazoa</taxon>
        <taxon>Ecdysozoa</taxon>
        <taxon>Arthropoda</taxon>
        <taxon>Hexapoda</taxon>
        <taxon>Collembola</taxon>
        <taxon>Symphypleona</taxon>
        <taxon>Sminthuridae</taxon>
        <taxon>Allacma</taxon>
    </lineage>
</organism>
<dbReference type="EMBL" id="CAJVCH010112587">
    <property type="protein sequence ID" value="CAG7724689.1"/>
    <property type="molecule type" value="Genomic_DNA"/>
</dbReference>
<dbReference type="AlphaFoldDB" id="A0A8J2KEM6"/>
<comment type="caution">
    <text evidence="2">The sequence shown here is derived from an EMBL/GenBank/DDBJ whole genome shotgun (WGS) entry which is preliminary data.</text>
</comment>
<evidence type="ECO:0000313" key="3">
    <source>
        <dbReference type="Proteomes" id="UP000708208"/>
    </source>
</evidence>
<proteinExistence type="predicted"/>
<sequence>MSPSQKGILIPAKINPRRGCGSPRTLK</sequence>
<name>A0A8J2KEM6_9HEXA</name>
<feature type="non-terminal residue" evidence="2">
    <location>
        <position position="27"/>
    </location>
</feature>
<accession>A0A8J2KEM6</accession>
<evidence type="ECO:0000256" key="1">
    <source>
        <dbReference type="SAM" id="MobiDB-lite"/>
    </source>
</evidence>
<feature type="region of interest" description="Disordered" evidence="1">
    <location>
        <begin position="1"/>
        <end position="27"/>
    </location>
</feature>